<organism evidence="2 3">
    <name type="scientific">Phyllobacterium leguminum</name>
    <dbReference type="NCBI Taxonomy" id="314237"/>
    <lineage>
        <taxon>Bacteria</taxon>
        <taxon>Pseudomonadati</taxon>
        <taxon>Pseudomonadota</taxon>
        <taxon>Alphaproteobacteria</taxon>
        <taxon>Hyphomicrobiales</taxon>
        <taxon>Phyllobacteriaceae</taxon>
        <taxon>Phyllobacterium</taxon>
    </lineage>
</organism>
<comment type="caution">
    <text evidence="2">The sequence shown here is derived from an EMBL/GenBank/DDBJ whole genome shotgun (WGS) entry which is preliminary data.</text>
</comment>
<dbReference type="Gene3D" id="3.30.460.10">
    <property type="entry name" value="Beta Polymerase, domain 2"/>
    <property type="match status" value="1"/>
</dbReference>
<dbReference type="Pfam" id="PF01909">
    <property type="entry name" value="NTP_transf_2"/>
    <property type="match status" value="1"/>
</dbReference>
<dbReference type="EMBL" id="QJTF01000021">
    <property type="protein sequence ID" value="PYE86684.1"/>
    <property type="molecule type" value="Genomic_DNA"/>
</dbReference>
<sequence length="353" mass="40142">MLNSNPPFAEEIRRFFYEQFSEEGEAIALAGSQALGYATSRSDIDLVLLIKPSSGLSQSDMSFLTQLISGRRTEILILTPGTIEERFARTKAEKYNNLGYSDRRFIERISTAIPIVGEQRWNAILTSFDRDTYVAQMLRDNLTLASKSFDDLVGLYVDGDYINAVDAVRFLLQVELEALLCTFGDTGDRRRWLLRRAGLIKDLDPKVTSGFTEYNFNMINNKFSTNFEWIENAMRFHQYIQCQILIKKYHADIGNLICSDYNTHSSAFITPSLLFLDCVNETWYVKTAKESRVIDETSSFILMICHLGQNINNIAYYFSLISPALATSSDTIKFLSSRIDQLVDLGLLTKNAS</sequence>
<dbReference type="SUPFAM" id="SSF81301">
    <property type="entry name" value="Nucleotidyltransferase"/>
    <property type="match status" value="1"/>
</dbReference>
<dbReference type="Proteomes" id="UP000247454">
    <property type="component" value="Unassembled WGS sequence"/>
</dbReference>
<evidence type="ECO:0000259" key="1">
    <source>
        <dbReference type="Pfam" id="PF01909"/>
    </source>
</evidence>
<feature type="domain" description="Polymerase nucleotidyl transferase" evidence="1">
    <location>
        <begin position="10"/>
        <end position="85"/>
    </location>
</feature>
<accession>A0A318SZ73</accession>
<protein>
    <recommendedName>
        <fullName evidence="1">Polymerase nucleotidyl transferase domain-containing protein</fullName>
    </recommendedName>
</protein>
<dbReference type="AlphaFoldDB" id="A0A318SZ73"/>
<dbReference type="GO" id="GO:0016779">
    <property type="term" value="F:nucleotidyltransferase activity"/>
    <property type="evidence" value="ECO:0007669"/>
    <property type="project" value="InterPro"/>
</dbReference>
<gene>
    <name evidence="2" type="ORF">C7477_12149</name>
</gene>
<dbReference type="InterPro" id="IPR002934">
    <property type="entry name" value="Polymerase_NTP_transf_dom"/>
</dbReference>
<dbReference type="RefSeq" id="WP_110753756.1">
    <property type="nucleotide sequence ID" value="NZ_QJTF01000021.1"/>
</dbReference>
<reference evidence="2 3" key="1">
    <citation type="submission" date="2018-06" db="EMBL/GenBank/DDBJ databases">
        <title>Genomic Encyclopedia of Type Strains, Phase III (KMG-III): the genomes of soil and plant-associated and newly described type strains.</title>
        <authorList>
            <person name="Whitman W."/>
        </authorList>
    </citation>
    <scope>NUCLEOTIDE SEQUENCE [LARGE SCALE GENOMIC DNA]</scope>
    <source>
        <strain evidence="2 3">ORS 1419</strain>
    </source>
</reference>
<evidence type="ECO:0000313" key="3">
    <source>
        <dbReference type="Proteomes" id="UP000247454"/>
    </source>
</evidence>
<proteinExistence type="predicted"/>
<dbReference type="CDD" id="cd05403">
    <property type="entry name" value="NT_KNTase_like"/>
    <property type="match status" value="1"/>
</dbReference>
<name>A0A318SZ73_9HYPH</name>
<dbReference type="InterPro" id="IPR043519">
    <property type="entry name" value="NT_sf"/>
</dbReference>
<dbReference type="OrthoDB" id="3671040at2"/>
<evidence type="ECO:0000313" key="2">
    <source>
        <dbReference type="EMBL" id="PYE86684.1"/>
    </source>
</evidence>
<keyword evidence="3" id="KW-1185">Reference proteome</keyword>